<keyword evidence="3" id="KW-1003">Cell membrane</keyword>
<keyword evidence="5 8" id="KW-1133">Transmembrane helix</keyword>
<evidence type="ECO:0000256" key="1">
    <source>
        <dbReference type="ARBA" id="ARBA00004651"/>
    </source>
</evidence>
<accession>A0ABS6MNL9</accession>
<keyword evidence="11" id="KW-1185">Reference proteome</keyword>
<feature type="region of interest" description="Disordered" evidence="7">
    <location>
        <begin position="403"/>
        <end position="451"/>
    </location>
</feature>
<organism evidence="10 11">
    <name type="scientific">Arsukibacterium indicum</name>
    <dbReference type="NCBI Taxonomy" id="2848612"/>
    <lineage>
        <taxon>Bacteria</taxon>
        <taxon>Pseudomonadati</taxon>
        <taxon>Pseudomonadota</taxon>
        <taxon>Gammaproteobacteria</taxon>
        <taxon>Chromatiales</taxon>
        <taxon>Chromatiaceae</taxon>
        <taxon>Arsukibacterium</taxon>
    </lineage>
</organism>
<feature type="transmembrane region" description="Helical" evidence="8">
    <location>
        <begin position="133"/>
        <end position="154"/>
    </location>
</feature>
<dbReference type="InterPro" id="IPR047200">
    <property type="entry name" value="MFS_YcaD-like"/>
</dbReference>
<dbReference type="PROSITE" id="PS00216">
    <property type="entry name" value="SUGAR_TRANSPORT_1"/>
    <property type="match status" value="1"/>
</dbReference>
<feature type="transmembrane region" description="Helical" evidence="8">
    <location>
        <begin position="330"/>
        <end position="349"/>
    </location>
</feature>
<keyword evidence="2" id="KW-0813">Transport</keyword>
<evidence type="ECO:0000256" key="7">
    <source>
        <dbReference type="SAM" id="MobiDB-lite"/>
    </source>
</evidence>
<feature type="transmembrane region" description="Helical" evidence="8">
    <location>
        <begin position="200"/>
        <end position="222"/>
    </location>
</feature>
<feature type="transmembrane region" description="Helical" evidence="8">
    <location>
        <begin position="7"/>
        <end position="31"/>
    </location>
</feature>
<dbReference type="PROSITE" id="PS50850">
    <property type="entry name" value="MFS"/>
    <property type="match status" value="1"/>
</dbReference>
<dbReference type="InterPro" id="IPR020846">
    <property type="entry name" value="MFS_dom"/>
</dbReference>
<comment type="caution">
    <text evidence="10">The sequence shown here is derived from an EMBL/GenBank/DDBJ whole genome shotgun (WGS) entry which is preliminary data.</text>
</comment>
<name>A0ABS6MNL9_9GAMM</name>
<evidence type="ECO:0000256" key="8">
    <source>
        <dbReference type="SAM" id="Phobius"/>
    </source>
</evidence>
<dbReference type="PANTHER" id="PTHR23521">
    <property type="entry name" value="TRANSPORTER MFS SUPERFAMILY"/>
    <property type="match status" value="1"/>
</dbReference>
<feature type="transmembrane region" description="Helical" evidence="8">
    <location>
        <begin position="100"/>
        <end position="121"/>
    </location>
</feature>
<dbReference type="PANTHER" id="PTHR23521:SF2">
    <property type="entry name" value="TRANSPORTER MFS SUPERFAMILY"/>
    <property type="match status" value="1"/>
</dbReference>
<keyword evidence="6 8" id="KW-0472">Membrane</keyword>
<sequence length="451" mass="48799">MFLKKALLPISSLFISIAFLATGYGMLMTYIGLYLKQAGLSELVIGIINSAFFLGALLAAVFSQKLIVSVGHARSFSAFSALMVMAFLGHTLHYNPWLWAGLRLLSGFAFYALLIVLESWLNEKSSSEDRGRVLAVYTVVFFLATAIGQLILGMDVTSHLVFVLGSVLVLASLFLVAITRISQPVLPPFERYSLPRVLHIAPLALVGSVIGGFFVGGFYTMVPVFVLNTYGEQSVVASFMAISILGGLLAQWPVGTLSDRYGRRKLLAWAGLFSFVICLLLALFASQTWLFYLLGFLLGTSLFSIYPLSVARANDRLDHGKDLVEISRSLLFAYGIGSFLAPLILGAVLGVSGGLFFTVLALAALLLGGYALTAERIANEQLSVYVAVPAASGASLAQLDPRQDDEWVEDHKPAFPTAPESAPRTEPTMTDITETRSAMDDSAQPQRQNNN</sequence>
<feature type="compositionally biased region" description="Basic and acidic residues" evidence="7">
    <location>
        <begin position="403"/>
        <end position="413"/>
    </location>
</feature>
<evidence type="ECO:0000256" key="3">
    <source>
        <dbReference type="ARBA" id="ARBA00022475"/>
    </source>
</evidence>
<evidence type="ECO:0000313" key="11">
    <source>
        <dbReference type="Proteomes" id="UP000704611"/>
    </source>
</evidence>
<gene>
    <name evidence="10" type="ORF">KQY15_14995</name>
</gene>
<feature type="transmembrane region" description="Helical" evidence="8">
    <location>
        <begin position="234"/>
        <end position="254"/>
    </location>
</feature>
<evidence type="ECO:0000256" key="6">
    <source>
        <dbReference type="ARBA" id="ARBA00023136"/>
    </source>
</evidence>
<dbReference type="CDD" id="cd17477">
    <property type="entry name" value="MFS_YcaD_like"/>
    <property type="match status" value="1"/>
</dbReference>
<feature type="transmembrane region" description="Helical" evidence="8">
    <location>
        <begin position="43"/>
        <end position="63"/>
    </location>
</feature>
<protein>
    <submittedName>
        <fullName evidence="10">MFS transporter</fullName>
    </submittedName>
</protein>
<evidence type="ECO:0000256" key="5">
    <source>
        <dbReference type="ARBA" id="ARBA00022989"/>
    </source>
</evidence>
<evidence type="ECO:0000313" key="10">
    <source>
        <dbReference type="EMBL" id="MBV2130400.1"/>
    </source>
</evidence>
<evidence type="ECO:0000256" key="4">
    <source>
        <dbReference type="ARBA" id="ARBA00022692"/>
    </source>
</evidence>
<evidence type="ECO:0000259" key="9">
    <source>
        <dbReference type="PROSITE" id="PS50850"/>
    </source>
</evidence>
<dbReference type="Proteomes" id="UP000704611">
    <property type="component" value="Unassembled WGS sequence"/>
</dbReference>
<feature type="transmembrane region" description="Helical" evidence="8">
    <location>
        <begin position="355"/>
        <end position="373"/>
    </location>
</feature>
<comment type="subcellular location">
    <subcellularLocation>
        <location evidence="1">Cell membrane</location>
        <topology evidence="1">Multi-pass membrane protein</topology>
    </subcellularLocation>
</comment>
<feature type="domain" description="Major facilitator superfamily (MFS) profile" evidence="9">
    <location>
        <begin position="9"/>
        <end position="376"/>
    </location>
</feature>
<keyword evidence="4 8" id="KW-0812">Transmembrane</keyword>
<feature type="transmembrane region" description="Helical" evidence="8">
    <location>
        <begin position="266"/>
        <end position="284"/>
    </location>
</feature>
<feature type="transmembrane region" description="Helical" evidence="8">
    <location>
        <begin position="160"/>
        <end position="179"/>
    </location>
</feature>
<dbReference type="InterPro" id="IPR005829">
    <property type="entry name" value="Sugar_transporter_CS"/>
</dbReference>
<evidence type="ECO:0000256" key="2">
    <source>
        <dbReference type="ARBA" id="ARBA00022448"/>
    </source>
</evidence>
<dbReference type="EMBL" id="JAHRID010000007">
    <property type="protein sequence ID" value="MBV2130400.1"/>
    <property type="molecule type" value="Genomic_DNA"/>
</dbReference>
<dbReference type="Pfam" id="PF07690">
    <property type="entry name" value="MFS_1"/>
    <property type="match status" value="1"/>
</dbReference>
<feature type="transmembrane region" description="Helical" evidence="8">
    <location>
        <begin position="290"/>
        <end position="309"/>
    </location>
</feature>
<proteinExistence type="predicted"/>
<feature type="transmembrane region" description="Helical" evidence="8">
    <location>
        <begin position="75"/>
        <end position="94"/>
    </location>
</feature>
<dbReference type="InterPro" id="IPR011701">
    <property type="entry name" value="MFS"/>
</dbReference>
<reference evidence="10 11" key="1">
    <citation type="submission" date="2021-06" db="EMBL/GenBank/DDBJ databases">
        <title>Rheinheimera indica sp. nov., isolated from deep-sea sediment.</title>
        <authorList>
            <person name="Wang Z."/>
            <person name="Zhang X.-Y."/>
        </authorList>
    </citation>
    <scope>NUCLEOTIDE SEQUENCE [LARGE SCALE GENOMIC DNA]</scope>
    <source>
        <strain evidence="10 11">SM2107</strain>
    </source>
</reference>